<dbReference type="Proteomes" id="UP000828390">
    <property type="component" value="Unassembled WGS sequence"/>
</dbReference>
<evidence type="ECO:0000256" key="1">
    <source>
        <dbReference type="SAM" id="MobiDB-lite"/>
    </source>
</evidence>
<feature type="compositionally biased region" description="Polar residues" evidence="1">
    <location>
        <begin position="349"/>
        <end position="361"/>
    </location>
</feature>
<dbReference type="AlphaFoldDB" id="A0A9D3YBB6"/>
<reference evidence="2" key="1">
    <citation type="journal article" date="2019" name="bioRxiv">
        <title>The Genome of the Zebra Mussel, Dreissena polymorpha: A Resource for Invasive Species Research.</title>
        <authorList>
            <person name="McCartney M.A."/>
            <person name="Auch B."/>
            <person name="Kono T."/>
            <person name="Mallez S."/>
            <person name="Zhang Y."/>
            <person name="Obille A."/>
            <person name="Becker A."/>
            <person name="Abrahante J.E."/>
            <person name="Garbe J."/>
            <person name="Badalamenti J.P."/>
            <person name="Herman A."/>
            <person name="Mangelson H."/>
            <person name="Liachko I."/>
            <person name="Sullivan S."/>
            <person name="Sone E.D."/>
            <person name="Koren S."/>
            <person name="Silverstein K.A.T."/>
            <person name="Beckman K.B."/>
            <person name="Gohl D.M."/>
        </authorList>
    </citation>
    <scope>NUCLEOTIDE SEQUENCE</scope>
    <source>
        <strain evidence="2">Duluth1</strain>
        <tissue evidence="2">Whole animal</tissue>
    </source>
</reference>
<feature type="region of interest" description="Disordered" evidence="1">
    <location>
        <begin position="336"/>
        <end position="361"/>
    </location>
</feature>
<accession>A0A9D3YBB6</accession>
<feature type="region of interest" description="Disordered" evidence="1">
    <location>
        <begin position="280"/>
        <end position="314"/>
    </location>
</feature>
<comment type="caution">
    <text evidence="2">The sequence shown here is derived from an EMBL/GenBank/DDBJ whole genome shotgun (WGS) entry which is preliminary data.</text>
</comment>
<evidence type="ECO:0000313" key="3">
    <source>
        <dbReference type="Proteomes" id="UP000828390"/>
    </source>
</evidence>
<keyword evidence="3" id="KW-1185">Reference proteome</keyword>
<feature type="compositionally biased region" description="Basic residues" evidence="1">
    <location>
        <begin position="280"/>
        <end position="292"/>
    </location>
</feature>
<name>A0A9D3YBB6_DREPO</name>
<reference evidence="2" key="2">
    <citation type="submission" date="2020-11" db="EMBL/GenBank/DDBJ databases">
        <authorList>
            <person name="McCartney M.A."/>
            <person name="Auch B."/>
            <person name="Kono T."/>
            <person name="Mallez S."/>
            <person name="Becker A."/>
            <person name="Gohl D.M."/>
            <person name="Silverstein K.A.T."/>
            <person name="Koren S."/>
            <person name="Bechman K.B."/>
            <person name="Herman A."/>
            <person name="Abrahante J.E."/>
            <person name="Garbe J."/>
        </authorList>
    </citation>
    <scope>NUCLEOTIDE SEQUENCE</scope>
    <source>
        <strain evidence="2">Duluth1</strain>
        <tissue evidence="2">Whole animal</tissue>
    </source>
</reference>
<sequence>MPMKLLVNRDVISIPPGGGHNTLVPANTVLTVKRVFTCSIDKARYLQCSFASQHVSFKETLRVQFSAIGNDSLYTMHYLQMTNVFPTVFEFLNPKPDDVVHYVDYEANAALTIAEGPLEILGIERLNVVLAWKRQQEAKSYSTLVIPESRAKTLMVQKRHFKDKFIKNNYMHRKYTACTHLDFVSEKLYLIPQDPPNAVCLKSPNLFFFDPNAGRLRMAKNGIIFNPSSDEESYDSDDVYADIAPPIPERIPITCPQALQNVKKKLGFFHKIHEEIKSLFKRKGKSRRRKRRGEQMREPGECPSNPLYRRSKSMSDIDKLDDNAIWNVKNIRTMAYRKPSAPPPGCNDPQHSNIPKRSIPSTLNKFTSSFLTESFMKPTPRVPSIPSKS</sequence>
<evidence type="ECO:0000313" key="2">
    <source>
        <dbReference type="EMBL" id="KAH3695250.1"/>
    </source>
</evidence>
<organism evidence="2 3">
    <name type="scientific">Dreissena polymorpha</name>
    <name type="common">Zebra mussel</name>
    <name type="synonym">Mytilus polymorpha</name>
    <dbReference type="NCBI Taxonomy" id="45954"/>
    <lineage>
        <taxon>Eukaryota</taxon>
        <taxon>Metazoa</taxon>
        <taxon>Spiralia</taxon>
        <taxon>Lophotrochozoa</taxon>
        <taxon>Mollusca</taxon>
        <taxon>Bivalvia</taxon>
        <taxon>Autobranchia</taxon>
        <taxon>Heteroconchia</taxon>
        <taxon>Euheterodonta</taxon>
        <taxon>Imparidentia</taxon>
        <taxon>Neoheterodontei</taxon>
        <taxon>Myida</taxon>
        <taxon>Dreissenoidea</taxon>
        <taxon>Dreissenidae</taxon>
        <taxon>Dreissena</taxon>
    </lineage>
</organism>
<proteinExistence type="predicted"/>
<dbReference type="EMBL" id="JAIWYP010000016">
    <property type="protein sequence ID" value="KAH3695250.1"/>
    <property type="molecule type" value="Genomic_DNA"/>
</dbReference>
<gene>
    <name evidence="2" type="ORF">DPMN_082707</name>
</gene>
<protein>
    <submittedName>
        <fullName evidence="2">Uncharacterized protein</fullName>
    </submittedName>
</protein>